<reference evidence="7 8" key="1">
    <citation type="submission" date="2019-03" db="EMBL/GenBank/DDBJ databases">
        <title>Sapientia aquatica gen. nov., sp. nov., isolated from a crater lake.</title>
        <authorList>
            <person name="Felfoldi T."/>
            <person name="Szabo A."/>
            <person name="Toth E."/>
            <person name="Schumann P."/>
            <person name="Keki Z."/>
            <person name="Marialigeti K."/>
            <person name="Mathe I."/>
        </authorList>
    </citation>
    <scope>NUCLEOTIDE SEQUENCE [LARGE SCALE GENOMIC DNA]</scope>
    <source>
        <strain evidence="7 8">SA-152</strain>
    </source>
</reference>
<evidence type="ECO:0000256" key="2">
    <source>
        <dbReference type="ARBA" id="ARBA00012438"/>
    </source>
</evidence>
<dbReference type="InterPro" id="IPR036890">
    <property type="entry name" value="HATPase_C_sf"/>
</dbReference>
<dbReference type="Gene3D" id="1.10.287.130">
    <property type="match status" value="1"/>
</dbReference>
<gene>
    <name evidence="7" type="ORF">E2I14_04855</name>
</gene>
<dbReference type="EMBL" id="SMYL01000002">
    <property type="protein sequence ID" value="TDK67639.1"/>
    <property type="molecule type" value="Genomic_DNA"/>
</dbReference>
<evidence type="ECO:0000313" key="8">
    <source>
        <dbReference type="Proteomes" id="UP000294829"/>
    </source>
</evidence>
<dbReference type="CDD" id="cd00075">
    <property type="entry name" value="HATPase"/>
    <property type="match status" value="1"/>
</dbReference>
<dbReference type="SMART" id="SM00387">
    <property type="entry name" value="HATPase_c"/>
    <property type="match status" value="1"/>
</dbReference>
<evidence type="ECO:0000313" key="7">
    <source>
        <dbReference type="EMBL" id="TDK67639.1"/>
    </source>
</evidence>
<dbReference type="PROSITE" id="PS50109">
    <property type="entry name" value="HIS_KIN"/>
    <property type="match status" value="1"/>
</dbReference>
<dbReference type="Pfam" id="PF00512">
    <property type="entry name" value="HisKA"/>
    <property type="match status" value="1"/>
</dbReference>
<dbReference type="InterPro" id="IPR001789">
    <property type="entry name" value="Sig_transdc_resp-reg_receiver"/>
</dbReference>
<feature type="domain" description="Histidine kinase" evidence="5">
    <location>
        <begin position="18"/>
        <end position="236"/>
    </location>
</feature>
<dbReference type="SMART" id="SM00388">
    <property type="entry name" value="HisKA"/>
    <property type="match status" value="1"/>
</dbReference>
<dbReference type="InterPro" id="IPR003661">
    <property type="entry name" value="HisK_dim/P_dom"/>
</dbReference>
<evidence type="ECO:0000259" key="6">
    <source>
        <dbReference type="PROSITE" id="PS50110"/>
    </source>
</evidence>
<comment type="catalytic activity">
    <reaction evidence="1">
        <text>ATP + protein L-histidine = ADP + protein N-phospho-L-histidine.</text>
        <dbReference type="EC" id="2.7.13.3"/>
    </reaction>
</comment>
<dbReference type="Pfam" id="PF00072">
    <property type="entry name" value="Response_reg"/>
    <property type="match status" value="1"/>
</dbReference>
<dbReference type="PRINTS" id="PR00344">
    <property type="entry name" value="BCTRLSENSOR"/>
</dbReference>
<dbReference type="SUPFAM" id="SSF52172">
    <property type="entry name" value="CheY-like"/>
    <property type="match status" value="1"/>
</dbReference>
<evidence type="ECO:0000256" key="3">
    <source>
        <dbReference type="ARBA" id="ARBA00022553"/>
    </source>
</evidence>
<dbReference type="AlphaFoldDB" id="A0A4R5W4E5"/>
<dbReference type="InterPro" id="IPR011006">
    <property type="entry name" value="CheY-like_superfamily"/>
</dbReference>
<evidence type="ECO:0000256" key="1">
    <source>
        <dbReference type="ARBA" id="ARBA00000085"/>
    </source>
</evidence>
<dbReference type="InterPro" id="IPR004358">
    <property type="entry name" value="Sig_transdc_His_kin-like_C"/>
</dbReference>
<feature type="modified residue" description="4-aspartylphosphate" evidence="4">
    <location>
        <position position="305"/>
    </location>
</feature>
<dbReference type="PANTHER" id="PTHR43547:SF2">
    <property type="entry name" value="HYBRID SIGNAL TRANSDUCTION HISTIDINE KINASE C"/>
    <property type="match status" value="1"/>
</dbReference>
<feature type="domain" description="Response regulatory" evidence="6">
    <location>
        <begin position="256"/>
        <end position="372"/>
    </location>
</feature>
<dbReference type="InterPro" id="IPR036097">
    <property type="entry name" value="HisK_dim/P_sf"/>
</dbReference>
<dbReference type="Gene3D" id="3.30.565.10">
    <property type="entry name" value="Histidine kinase-like ATPase, C-terminal domain"/>
    <property type="match status" value="1"/>
</dbReference>
<dbReference type="Proteomes" id="UP000294829">
    <property type="component" value="Unassembled WGS sequence"/>
</dbReference>
<dbReference type="InterPro" id="IPR005467">
    <property type="entry name" value="His_kinase_dom"/>
</dbReference>
<dbReference type="CDD" id="cd00082">
    <property type="entry name" value="HisKA"/>
    <property type="match status" value="1"/>
</dbReference>
<dbReference type="SUPFAM" id="SSF55874">
    <property type="entry name" value="ATPase domain of HSP90 chaperone/DNA topoisomerase II/histidine kinase"/>
    <property type="match status" value="1"/>
</dbReference>
<dbReference type="PROSITE" id="PS50110">
    <property type="entry name" value="RESPONSE_REGULATORY"/>
    <property type="match status" value="1"/>
</dbReference>
<name>A0A4R5W4E5_9BURK</name>
<dbReference type="InterPro" id="IPR003594">
    <property type="entry name" value="HATPase_dom"/>
</dbReference>
<evidence type="ECO:0000256" key="4">
    <source>
        <dbReference type="PROSITE-ProRule" id="PRU00169"/>
    </source>
</evidence>
<keyword evidence="8" id="KW-1185">Reference proteome</keyword>
<evidence type="ECO:0000259" key="5">
    <source>
        <dbReference type="PROSITE" id="PS50109"/>
    </source>
</evidence>
<dbReference type="Pfam" id="PF02518">
    <property type="entry name" value="HATPase_c"/>
    <property type="match status" value="1"/>
</dbReference>
<dbReference type="GO" id="GO:0000155">
    <property type="term" value="F:phosphorelay sensor kinase activity"/>
    <property type="evidence" value="ECO:0007669"/>
    <property type="project" value="InterPro"/>
</dbReference>
<dbReference type="OrthoDB" id="9768069at2"/>
<comment type="caution">
    <text evidence="7">The sequence shown here is derived from an EMBL/GenBank/DDBJ whole genome shotgun (WGS) entry which is preliminary data.</text>
</comment>
<keyword evidence="3 4" id="KW-0597">Phosphoprotein</keyword>
<dbReference type="Gene3D" id="3.40.50.2300">
    <property type="match status" value="1"/>
</dbReference>
<accession>A0A4R5W4E5</accession>
<proteinExistence type="predicted"/>
<keyword evidence="7" id="KW-0418">Kinase</keyword>
<dbReference type="SMART" id="SM00448">
    <property type="entry name" value="REC"/>
    <property type="match status" value="1"/>
</dbReference>
<protein>
    <recommendedName>
        <fullName evidence="2">histidine kinase</fullName>
        <ecNumber evidence="2">2.7.13.3</ecNumber>
    </recommendedName>
</protein>
<organism evidence="7 8">
    <name type="scientific">Sapientia aquatica</name>
    <dbReference type="NCBI Taxonomy" id="1549640"/>
    <lineage>
        <taxon>Bacteria</taxon>
        <taxon>Pseudomonadati</taxon>
        <taxon>Pseudomonadota</taxon>
        <taxon>Betaproteobacteria</taxon>
        <taxon>Burkholderiales</taxon>
        <taxon>Oxalobacteraceae</taxon>
        <taxon>Sapientia</taxon>
    </lineage>
</organism>
<keyword evidence="7" id="KW-0808">Transferase</keyword>
<dbReference type="EC" id="2.7.13.3" evidence="2"/>
<sequence>MQANAEAYNKRQEEFLSMLAHELRNPLAPIALAADLIGKLVSSHPDLPELQAIIVRQINQMSRLIDDLLDASRLSSGKITLKRNVVSLSCILQLALESSQHSFDTRHQKLIFDRNMEDIPIDGDVARLAQVFSNILINGAKFTPEFGTVSITVEREGGFACVSIKDNGIGIPLDLQAHIFQLFKQGFHSLNRSQGGLGIGLSLARVIVEMHKGSILVHSDGTGFGSEFIVRLPISGKATFPVVTVAAPKINRKFCQILLIEDNADTNFTLEKLLKQEGHSVSSCSDGMGGLLLAMKNSYDVIICDIGLPDMDGFEIVKKLRAETSLTIPTLIALTGYNQFGMQQRAKEIGFDYYLVKPVNVPVLLDIVSSITLYRK</sequence>
<dbReference type="PANTHER" id="PTHR43547">
    <property type="entry name" value="TWO-COMPONENT HISTIDINE KINASE"/>
    <property type="match status" value="1"/>
</dbReference>
<dbReference type="SUPFAM" id="SSF47384">
    <property type="entry name" value="Homodimeric domain of signal transducing histidine kinase"/>
    <property type="match status" value="1"/>
</dbReference>